<evidence type="ECO:0000313" key="3">
    <source>
        <dbReference type="Proteomes" id="UP000732377"/>
    </source>
</evidence>
<dbReference type="InterPro" id="IPR036754">
    <property type="entry name" value="YbaK/aa-tRNA-synt-asso_dom_sf"/>
</dbReference>
<dbReference type="AlphaFoldDB" id="A0A953LGD9"/>
<name>A0A953LGD9_SYMTR</name>
<dbReference type="EMBL" id="PIUK01000015">
    <property type="protein sequence ID" value="MBY6275166.1"/>
    <property type="molecule type" value="Genomic_DNA"/>
</dbReference>
<feature type="domain" description="YbaK/aminoacyl-tRNA synthetase-associated" evidence="1">
    <location>
        <begin position="41"/>
        <end position="156"/>
    </location>
</feature>
<proteinExistence type="predicted"/>
<accession>A0A953LGD9</accession>
<reference evidence="2" key="1">
    <citation type="submission" date="2017-11" db="EMBL/GenBank/DDBJ databases">
        <title>Three new genomes from thermophilic consortium.</title>
        <authorList>
            <person name="Quaggio R."/>
            <person name="Amgarten D."/>
            <person name="Setubal J.C."/>
        </authorList>
    </citation>
    <scope>NUCLEOTIDE SEQUENCE</scope>
    <source>
        <strain evidence="2">ZCTH01-B2</strain>
    </source>
</reference>
<dbReference type="PANTHER" id="PTHR30411:SF1">
    <property type="entry name" value="CYTOPLASMIC PROTEIN"/>
    <property type="match status" value="1"/>
</dbReference>
<dbReference type="PANTHER" id="PTHR30411">
    <property type="entry name" value="CYTOPLASMIC PROTEIN"/>
    <property type="match status" value="1"/>
</dbReference>
<dbReference type="CDD" id="cd04333">
    <property type="entry name" value="ProX_deacylase"/>
    <property type="match status" value="1"/>
</dbReference>
<dbReference type="InterPro" id="IPR007214">
    <property type="entry name" value="YbaK/aa-tRNA-synth-assoc-dom"/>
</dbReference>
<gene>
    <name evidence="2" type="ORF">CWE10_02965</name>
</gene>
<evidence type="ECO:0000313" key="2">
    <source>
        <dbReference type="EMBL" id="MBY6275166.1"/>
    </source>
</evidence>
<dbReference type="Pfam" id="PF04073">
    <property type="entry name" value="tRNA_edit"/>
    <property type="match status" value="1"/>
</dbReference>
<dbReference type="GO" id="GO:0002161">
    <property type="term" value="F:aminoacyl-tRNA deacylase activity"/>
    <property type="evidence" value="ECO:0007669"/>
    <property type="project" value="InterPro"/>
</dbReference>
<dbReference type="Gene3D" id="3.90.960.10">
    <property type="entry name" value="YbaK/aminoacyl-tRNA synthetase-associated domain"/>
    <property type="match status" value="1"/>
</dbReference>
<organism evidence="2 3">
    <name type="scientific">Symbiobacterium thermophilum</name>
    <dbReference type="NCBI Taxonomy" id="2734"/>
    <lineage>
        <taxon>Bacteria</taxon>
        <taxon>Bacillati</taxon>
        <taxon>Bacillota</taxon>
        <taxon>Clostridia</taxon>
        <taxon>Eubacteriales</taxon>
        <taxon>Symbiobacteriaceae</taxon>
        <taxon>Symbiobacterium</taxon>
    </lineage>
</organism>
<dbReference type="SUPFAM" id="SSF55826">
    <property type="entry name" value="YbaK/ProRS associated domain"/>
    <property type="match status" value="1"/>
</dbReference>
<dbReference type="Proteomes" id="UP000732377">
    <property type="component" value="Unassembled WGS sequence"/>
</dbReference>
<protein>
    <submittedName>
        <fullName evidence="2">Aminoacyl-tRNA deacylase</fullName>
    </submittedName>
</protein>
<sequence length="172" mass="17900">MGGDDLTQTTPVEPEPIARVRAALRAAGVEGEIRLFGELLTTAQAAADALGVELGRIAKSVLMFAGGEPVLVVAAGDRRVDRRKVRDRLNRGKVTLAGPEEVLAVTGFVAGGVAPVGALHPVTVLLDESLRRFPDIWAGGGVPEALLRIRVDDLPRATGGVFADVVQDPAPA</sequence>
<evidence type="ECO:0000259" key="1">
    <source>
        <dbReference type="Pfam" id="PF04073"/>
    </source>
</evidence>
<comment type="caution">
    <text evidence="2">The sequence shown here is derived from an EMBL/GenBank/DDBJ whole genome shotgun (WGS) entry which is preliminary data.</text>
</comment>